<dbReference type="InterPro" id="IPR011004">
    <property type="entry name" value="Trimer_LpxA-like_sf"/>
</dbReference>
<dbReference type="Proteomes" id="UP000823927">
    <property type="component" value="Unassembled WGS sequence"/>
</dbReference>
<evidence type="ECO:0000313" key="6">
    <source>
        <dbReference type="Proteomes" id="UP000823927"/>
    </source>
</evidence>
<sequence length="194" mass="20761">MTELEKLDAGLEYDFWDEAVNSRKLRAIKGCAKLNGIPVTEDTAREAAVGELFGSVGRNPTVLPVFNCDNGKNIHVGENFLANYNVTILDIAPVTIGDYVMIGPNTLITTVNHPLSPRKRRGHIGQAKPVTIGRDVWIGGNCTILPGVTIGNNVVIAAGAVVTKDVPDNCVVGGVPAKVIREINDDTEGNENEF</sequence>
<keyword evidence="2" id="KW-0808">Transferase</keyword>
<keyword evidence="3" id="KW-0012">Acyltransferase</keyword>
<dbReference type="InterPro" id="IPR051159">
    <property type="entry name" value="Hexapeptide_acetyltransf"/>
</dbReference>
<dbReference type="EMBL" id="DVIT01000027">
    <property type="protein sequence ID" value="HIS47340.1"/>
    <property type="molecule type" value="Genomic_DNA"/>
</dbReference>
<dbReference type="SMART" id="SM01266">
    <property type="entry name" value="Mac"/>
    <property type="match status" value="1"/>
</dbReference>
<dbReference type="GO" id="GO:0016407">
    <property type="term" value="F:acetyltransferase activity"/>
    <property type="evidence" value="ECO:0007669"/>
    <property type="project" value="InterPro"/>
</dbReference>
<dbReference type="PANTHER" id="PTHR23416:SF23">
    <property type="entry name" value="ACETYLTRANSFERASE C18B11.09C-RELATED"/>
    <property type="match status" value="1"/>
</dbReference>
<proteinExistence type="inferred from homology"/>
<dbReference type="PANTHER" id="PTHR23416">
    <property type="entry name" value="SIALIC ACID SYNTHASE-RELATED"/>
    <property type="match status" value="1"/>
</dbReference>
<dbReference type="InterPro" id="IPR024688">
    <property type="entry name" value="Mac_dom"/>
</dbReference>
<feature type="domain" description="Maltose/galactoside acetyltransferase" evidence="4">
    <location>
        <begin position="4"/>
        <end position="58"/>
    </location>
</feature>
<evidence type="ECO:0000256" key="3">
    <source>
        <dbReference type="ARBA" id="ARBA00023315"/>
    </source>
</evidence>
<dbReference type="Gene3D" id="2.160.10.10">
    <property type="entry name" value="Hexapeptide repeat proteins"/>
    <property type="match status" value="1"/>
</dbReference>
<dbReference type="InterPro" id="IPR001451">
    <property type="entry name" value="Hexapep"/>
</dbReference>
<dbReference type="SUPFAM" id="SSF51161">
    <property type="entry name" value="Trimeric LpxA-like enzymes"/>
    <property type="match status" value="1"/>
</dbReference>
<accession>A0A9D1JRG8</accession>
<reference evidence="5" key="1">
    <citation type="submission" date="2020-10" db="EMBL/GenBank/DDBJ databases">
        <authorList>
            <person name="Gilroy R."/>
        </authorList>
    </citation>
    <scope>NUCLEOTIDE SEQUENCE</scope>
    <source>
        <strain evidence="5">CHK178-757</strain>
    </source>
</reference>
<name>A0A9D1JRG8_9FIRM</name>
<protein>
    <submittedName>
        <fullName evidence="5">Sugar O-acetyltransferase</fullName>
    </submittedName>
</protein>
<gene>
    <name evidence="5" type="ORF">IAB46_07265</name>
</gene>
<dbReference type="CDD" id="cd03357">
    <property type="entry name" value="LbH_MAT_GAT"/>
    <property type="match status" value="1"/>
</dbReference>
<comment type="caution">
    <text evidence="5">The sequence shown here is derived from an EMBL/GenBank/DDBJ whole genome shotgun (WGS) entry which is preliminary data.</text>
</comment>
<evidence type="ECO:0000256" key="1">
    <source>
        <dbReference type="ARBA" id="ARBA00007274"/>
    </source>
</evidence>
<dbReference type="GO" id="GO:0008374">
    <property type="term" value="F:O-acyltransferase activity"/>
    <property type="evidence" value="ECO:0007669"/>
    <property type="project" value="TreeGrafter"/>
</dbReference>
<evidence type="ECO:0000259" key="4">
    <source>
        <dbReference type="SMART" id="SM01266"/>
    </source>
</evidence>
<evidence type="ECO:0000256" key="2">
    <source>
        <dbReference type="ARBA" id="ARBA00022679"/>
    </source>
</evidence>
<dbReference type="Pfam" id="PF00132">
    <property type="entry name" value="Hexapep"/>
    <property type="match status" value="1"/>
</dbReference>
<evidence type="ECO:0000313" key="5">
    <source>
        <dbReference type="EMBL" id="HIS47340.1"/>
    </source>
</evidence>
<organism evidence="5 6">
    <name type="scientific">Candidatus Scybalocola faecigallinarum</name>
    <dbReference type="NCBI Taxonomy" id="2840941"/>
    <lineage>
        <taxon>Bacteria</taxon>
        <taxon>Bacillati</taxon>
        <taxon>Bacillota</taxon>
        <taxon>Clostridia</taxon>
        <taxon>Lachnospirales</taxon>
        <taxon>Lachnospiraceae</taxon>
        <taxon>Lachnospiraceae incertae sedis</taxon>
        <taxon>Candidatus Scybalocola (ex Gilroy et al. 2021)</taxon>
    </lineage>
</organism>
<comment type="similarity">
    <text evidence="1">Belongs to the transferase hexapeptide repeat family.</text>
</comment>
<dbReference type="FunFam" id="2.160.10.10:FF:000025">
    <property type="entry name" value="Hexapeptide-repeat containing-acetyltransferase"/>
    <property type="match status" value="1"/>
</dbReference>
<dbReference type="AlphaFoldDB" id="A0A9D1JRG8"/>
<reference evidence="5" key="2">
    <citation type="journal article" date="2021" name="PeerJ">
        <title>Extensive microbial diversity within the chicken gut microbiome revealed by metagenomics and culture.</title>
        <authorList>
            <person name="Gilroy R."/>
            <person name="Ravi A."/>
            <person name="Getino M."/>
            <person name="Pursley I."/>
            <person name="Horton D.L."/>
            <person name="Alikhan N.F."/>
            <person name="Baker D."/>
            <person name="Gharbi K."/>
            <person name="Hall N."/>
            <person name="Watson M."/>
            <person name="Adriaenssens E.M."/>
            <person name="Foster-Nyarko E."/>
            <person name="Jarju S."/>
            <person name="Secka A."/>
            <person name="Antonio M."/>
            <person name="Oren A."/>
            <person name="Chaudhuri R.R."/>
            <person name="La Ragione R."/>
            <person name="Hildebrand F."/>
            <person name="Pallen M.J."/>
        </authorList>
    </citation>
    <scope>NUCLEOTIDE SEQUENCE</scope>
    <source>
        <strain evidence="5">CHK178-757</strain>
    </source>
</reference>